<dbReference type="RefSeq" id="WP_067544034.1">
    <property type="nucleotide sequence ID" value="NZ_CP012836.1"/>
</dbReference>
<evidence type="ECO:0000313" key="7">
    <source>
        <dbReference type="EMBL" id="AMQ55563.1"/>
    </source>
</evidence>
<dbReference type="PATRIC" id="fig|1727163.4.peg.842"/>
<dbReference type="STRING" id="1727163.AO498_04045"/>
<dbReference type="PANTHER" id="PTHR47199">
    <property type="entry name" value="PHOTOSYSTEM II STABILITY/ASSEMBLY FACTOR HCF136, CHLOROPLASTIC"/>
    <property type="match status" value="1"/>
</dbReference>
<dbReference type="Proteomes" id="UP000073816">
    <property type="component" value="Chromosome"/>
</dbReference>
<dbReference type="InterPro" id="IPR045829">
    <property type="entry name" value="PKD_6"/>
</dbReference>
<dbReference type="InterPro" id="IPR036278">
    <property type="entry name" value="Sialidase_sf"/>
</dbReference>
<dbReference type="Gene3D" id="2.130.10.10">
    <property type="entry name" value="YVTN repeat-like/Quinoprotein amine dehydrogenase"/>
    <property type="match status" value="4"/>
</dbReference>
<dbReference type="Pfam" id="PF14870">
    <property type="entry name" value="PSII_BNR"/>
    <property type="match status" value="2"/>
</dbReference>
<reference evidence="8" key="1">
    <citation type="submission" date="2015-09" db="EMBL/GenBank/DDBJ databases">
        <title>Complete sequence of Algoriphagus sp. M8-2.</title>
        <authorList>
            <person name="Shintani M."/>
        </authorList>
    </citation>
    <scope>NUCLEOTIDE SEQUENCE [LARGE SCALE GENOMIC DNA]</scope>
    <source>
        <strain evidence="8">M8-2</strain>
    </source>
</reference>
<dbReference type="Pfam" id="PF18962">
    <property type="entry name" value="Por_Secre_tail"/>
    <property type="match status" value="1"/>
</dbReference>
<dbReference type="AlphaFoldDB" id="A0A142EKA8"/>
<evidence type="ECO:0000256" key="2">
    <source>
        <dbReference type="ARBA" id="ARBA00023276"/>
    </source>
</evidence>
<feature type="domain" description="PKD-like" evidence="6">
    <location>
        <begin position="605"/>
        <end position="681"/>
    </location>
</feature>
<name>A0A142EKA8_9BACT</name>
<feature type="domain" description="Photosynthesis system II assembly factor Ycf48/Hcf136-like" evidence="4">
    <location>
        <begin position="379"/>
        <end position="553"/>
    </location>
</feature>
<dbReference type="PANTHER" id="PTHR47199:SF2">
    <property type="entry name" value="PHOTOSYSTEM II STABILITY_ASSEMBLY FACTOR HCF136, CHLOROPLASTIC"/>
    <property type="match status" value="1"/>
</dbReference>
<keyword evidence="3" id="KW-0732">Signal</keyword>
<dbReference type="Pfam" id="PF19408">
    <property type="entry name" value="PKD_6"/>
    <property type="match status" value="3"/>
</dbReference>
<gene>
    <name evidence="7" type="ORF">AO498_04045</name>
</gene>
<keyword evidence="1" id="KW-0602">Photosynthesis</keyword>
<dbReference type="InterPro" id="IPR028203">
    <property type="entry name" value="PSII_CF48-like_dom"/>
</dbReference>
<evidence type="ECO:0000313" key="8">
    <source>
        <dbReference type="Proteomes" id="UP000073816"/>
    </source>
</evidence>
<evidence type="ECO:0000259" key="6">
    <source>
        <dbReference type="Pfam" id="PF19408"/>
    </source>
</evidence>
<dbReference type="GO" id="GO:0015979">
    <property type="term" value="P:photosynthesis"/>
    <property type="evidence" value="ECO:0007669"/>
    <property type="project" value="UniProtKB-KW"/>
</dbReference>
<dbReference type="SUPFAM" id="SSF110296">
    <property type="entry name" value="Oligoxyloglucan reducing end-specific cellobiohydrolase"/>
    <property type="match status" value="2"/>
</dbReference>
<dbReference type="InterPro" id="IPR026444">
    <property type="entry name" value="Secre_tail"/>
</dbReference>
<evidence type="ECO:0008006" key="9">
    <source>
        <dbReference type="Google" id="ProtNLM"/>
    </source>
</evidence>
<dbReference type="OrthoDB" id="9757809at2"/>
<accession>A0A142EKA8</accession>
<feature type="domain" description="Secretion system C-terminal sorting" evidence="5">
    <location>
        <begin position="867"/>
        <end position="938"/>
    </location>
</feature>
<dbReference type="InterPro" id="IPR015943">
    <property type="entry name" value="WD40/YVTN_repeat-like_dom_sf"/>
</dbReference>
<organism evidence="7 8">
    <name type="scientific">Algoriphagus sanaruensis</name>
    <dbReference type="NCBI Taxonomy" id="1727163"/>
    <lineage>
        <taxon>Bacteria</taxon>
        <taxon>Pseudomonadati</taxon>
        <taxon>Bacteroidota</taxon>
        <taxon>Cytophagia</taxon>
        <taxon>Cytophagales</taxon>
        <taxon>Cyclobacteriaceae</taxon>
        <taxon>Algoriphagus</taxon>
    </lineage>
</organism>
<feature type="chain" id="PRO_5007493990" description="Photosynthesis system II assembly factor Ycf48/Hcf136-like domain-containing protein" evidence="3">
    <location>
        <begin position="21"/>
        <end position="939"/>
    </location>
</feature>
<reference evidence="7 8" key="2">
    <citation type="journal article" date="2016" name="Genome Announc.">
        <title>Complete Genome Sequence of Algoriphagus sp. Strain M8-2, Isolated from a Brackish Lake.</title>
        <authorList>
            <person name="Muraguchi Y."/>
            <person name="Kushimoto K."/>
            <person name="Ohtsubo Y."/>
            <person name="Suzuki T."/>
            <person name="Dohra H."/>
            <person name="Kimbara K."/>
            <person name="Shintani M."/>
        </authorList>
    </citation>
    <scope>NUCLEOTIDE SEQUENCE [LARGE SCALE GENOMIC DNA]</scope>
    <source>
        <strain evidence="7 8">M8-2</strain>
    </source>
</reference>
<feature type="signal peptide" evidence="3">
    <location>
        <begin position="1"/>
        <end position="20"/>
    </location>
</feature>
<evidence type="ECO:0000256" key="1">
    <source>
        <dbReference type="ARBA" id="ARBA00022531"/>
    </source>
</evidence>
<proteinExistence type="predicted"/>
<evidence type="ECO:0000259" key="5">
    <source>
        <dbReference type="Pfam" id="PF18962"/>
    </source>
</evidence>
<dbReference type="GO" id="GO:0009523">
    <property type="term" value="C:photosystem II"/>
    <property type="evidence" value="ECO:0007669"/>
    <property type="project" value="UniProtKB-KW"/>
</dbReference>
<evidence type="ECO:0000256" key="3">
    <source>
        <dbReference type="SAM" id="SignalP"/>
    </source>
</evidence>
<protein>
    <recommendedName>
        <fullName evidence="9">Photosynthesis system II assembly factor Ycf48/Hcf136-like domain-containing protein</fullName>
    </recommendedName>
</protein>
<dbReference type="SUPFAM" id="SSF50939">
    <property type="entry name" value="Sialidases"/>
    <property type="match status" value="1"/>
</dbReference>
<keyword evidence="8" id="KW-1185">Reference proteome</keyword>
<feature type="domain" description="PKD-like" evidence="6">
    <location>
        <begin position="692"/>
        <end position="764"/>
    </location>
</feature>
<keyword evidence="2" id="KW-0604">Photosystem II</keyword>
<dbReference type="EMBL" id="CP012836">
    <property type="protein sequence ID" value="AMQ55563.1"/>
    <property type="molecule type" value="Genomic_DNA"/>
</dbReference>
<feature type="domain" description="PKD-like" evidence="6">
    <location>
        <begin position="771"/>
        <end position="849"/>
    </location>
</feature>
<feature type="domain" description="Photosynthesis system II assembly factor Ycf48/Hcf136-like" evidence="4">
    <location>
        <begin position="60"/>
        <end position="314"/>
    </location>
</feature>
<sequence>MKKPLLAFLFFLLESTIGFSQTWTRMQSWGLDFEGIHWLTDQKAIIVGENIIIRTSNGGNSWTESTQEINDWLLDVSFFDESRGIAVGKGGQILFTENGGETWVNSNSGVSENLNQIKFSTENIAFAAGENGILLTSSDFGKNWSPITSVPGFSFYGMSIVGPNTLFLVGSEGKLVLSTNLGSTWNTFQTSTTDTLLSVSGTNPEQMFVAGKNGFIEKFNASNTTFSPIQSFTSSDISTISIHPTNPNHIILGTKDGKGFQSKNGGVDFSSINYGTNLASKFNSSTFSVDGSQIVLVGSAGYIVKSTNQGNSWSVPFAGVKADFITMDLESATYLLLGGRAGEFFVTTNGATTLIPRPIPEVESIHSLEFWNTNYGFVTSSSGVVYRTSNAGQGWTKLQIPTTNAIKGVHIFLPEFPYVVGDAGTIARSSGSSGNSWEVFGSNVSQTSESINDISAFDLQTAYAVGDGGKILWSNNGSIWETIPSQTTENLNYTTRINGTTAYAVGDKGTALKTTDLGRTWSLQNTGIAENIYGVDFFGDNFGMAVGEKGLALATTDGGITWTKLATGTTRDLYAVMAFTENGAFAVGDEGTIIKYNCNPPTGRLSTISGPSQSCLSNQVYQISDLPEDGSSLIWRVDGGQIVKGQGTNQIEVQWTLPGKGGVFVNRSNFCGAGETSFLEVAIGDIPSLEEGIEGEGTVCQGESYSYKAPIIGNFIYTWNIQGGTIISDENQAEIEVIWDTEGLQSLSVRLDNECGNSTSKVFPVQVITSPEAPSPIIGESTPALSTQTYSTVNSPRLNYQWTLSSGGRILSGQGTAQIQVIWEQEGNHTLSVKAQNACDFGPSTTLNVLVDIITSLEPLDNSNWKVYPNPSTGSITVAGKSLGNFEEVVIINSLGQILDSRKIRSNETSLTFDNLPQGVHLVHLQGRQGIITKKLWVR</sequence>
<dbReference type="KEGG" id="alm:AO498_04045"/>
<evidence type="ECO:0000259" key="4">
    <source>
        <dbReference type="Pfam" id="PF14870"/>
    </source>
</evidence>
<dbReference type="NCBIfam" id="TIGR04183">
    <property type="entry name" value="Por_Secre_tail"/>
    <property type="match status" value="1"/>
</dbReference>